<reference evidence="2" key="1">
    <citation type="journal article" date="2013" name="Nat. Genet.">
        <title>The draft genomes of soft-shell turtle and green sea turtle yield insights into the development and evolution of the turtle-specific body plan.</title>
        <authorList>
            <person name="Wang Z."/>
            <person name="Pascual-Anaya J."/>
            <person name="Zadissa A."/>
            <person name="Li W."/>
            <person name="Niimura Y."/>
            <person name="Huang Z."/>
            <person name="Li C."/>
            <person name="White S."/>
            <person name="Xiong Z."/>
            <person name="Fang D."/>
            <person name="Wang B."/>
            <person name="Ming Y."/>
            <person name="Chen Y."/>
            <person name="Zheng Y."/>
            <person name="Kuraku S."/>
            <person name="Pignatelli M."/>
            <person name="Herrero J."/>
            <person name="Beal K."/>
            <person name="Nozawa M."/>
            <person name="Li Q."/>
            <person name="Wang J."/>
            <person name="Zhang H."/>
            <person name="Yu L."/>
            <person name="Shigenobu S."/>
            <person name="Wang J."/>
            <person name="Liu J."/>
            <person name="Flicek P."/>
            <person name="Searle S."/>
            <person name="Wang J."/>
            <person name="Kuratani S."/>
            <person name="Yin Y."/>
            <person name="Aken B."/>
            <person name="Zhang G."/>
            <person name="Irie N."/>
        </authorList>
    </citation>
    <scope>NUCLEOTIDE SEQUENCE [LARGE SCALE GENOMIC DNA]</scope>
</reference>
<accession>M7BL31</accession>
<keyword evidence="2" id="KW-1185">Reference proteome</keyword>
<name>M7BL31_CHEMY</name>
<proteinExistence type="predicted"/>
<dbReference type="Proteomes" id="UP000031443">
    <property type="component" value="Unassembled WGS sequence"/>
</dbReference>
<evidence type="ECO:0000313" key="2">
    <source>
        <dbReference type="Proteomes" id="UP000031443"/>
    </source>
</evidence>
<gene>
    <name evidence="1" type="ORF">UY3_04177</name>
</gene>
<protein>
    <submittedName>
        <fullName evidence="1">Uncharacterized protein</fullName>
    </submittedName>
</protein>
<dbReference type="EMBL" id="KB518916">
    <property type="protein sequence ID" value="EMP38611.1"/>
    <property type="molecule type" value="Genomic_DNA"/>
</dbReference>
<sequence length="105" mass="11392">MVPTGEGRALCSRLPHPTPRSHCQTCWALLGAAQGQGRQGAYRSPTARRCQPGATRVSELLSMETKSESLLIDVSVCHCKHEYRSLRAGIVSCLLTVLTVVPPFC</sequence>
<organism evidence="1 2">
    <name type="scientific">Chelonia mydas</name>
    <name type="common">Green sea-turtle</name>
    <name type="synonym">Chelonia agassizi</name>
    <dbReference type="NCBI Taxonomy" id="8469"/>
    <lineage>
        <taxon>Eukaryota</taxon>
        <taxon>Metazoa</taxon>
        <taxon>Chordata</taxon>
        <taxon>Craniata</taxon>
        <taxon>Vertebrata</taxon>
        <taxon>Euteleostomi</taxon>
        <taxon>Archelosauria</taxon>
        <taxon>Testudinata</taxon>
        <taxon>Testudines</taxon>
        <taxon>Cryptodira</taxon>
        <taxon>Durocryptodira</taxon>
        <taxon>Americhelydia</taxon>
        <taxon>Chelonioidea</taxon>
        <taxon>Cheloniidae</taxon>
        <taxon>Chelonia</taxon>
    </lineage>
</organism>
<dbReference type="AlphaFoldDB" id="M7BL31"/>
<evidence type="ECO:0000313" key="1">
    <source>
        <dbReference type="EMBL" id="EMP38611.1"/>
    </source>
</evidence>